<feature type="domain" description="N-acetyltransferase" evidence="2">
    <location>
        <begin position="23"/>
        <end position="185"/>
    </location>
</feature>
<evidence type="ECO:0000313" key="4">
    <source>
        <dbReference type="Proteomes" id="UP000567795"/>
    </source>
</evidence>
<sequence>MVSADPAVRPAPPGPSALRTPRLLLRPYTPEVARAIVAADPRGRRWAAGFPRDDDQDVADHYLRQPADAAAPWRLPYELVLLETGETIGGIGLFEVAEEDAVEVGYGLVPGAEGRGLATEALVALLTAVLALPAVRRVVAITEHANAASQRVLEKAGMVRIGADAEMYHYTTPGPGVRRYRADRENR</sequence>
<gene>
    <name evidence="3" type="ORF">FHU37_001385</name>
</gene>
<name>A0A853A1Q2_9ACTN</name>
<dbReference type="GO" id="GO:0008999">
    <property type="term" value="F:protein-N-terminal-alanine acetyltransferase activity"/>
    <property type="evidence" value="ECO:0007669"/>
    <property type="project" value="TreeGrafter"/>
</dbReference>
<dbReference type="Gene3D" id="3.40.630.30">
    <property type="match status" value="1"/>
</dbReference>
<keyword evidence="3" id="KW-0808">Transferase</keyword>
<dbReference type="PROSITE" id="PS51186">
    <property type="entry name" value="GNAT"/>
    <property type="match status" value="1"/>
</dbReference>
<evidence type="ECO:0000256" key="1">
    <source>
        <dbReference type="SAM" id="MobiDB-lite"/>
    </source>
</evidence>
<dbReference type="Proteomes" id="UP000567795">
    <property type="component" value="Unassembled WGS sequence"/>
</dbReference>
<reference evidence="3 4" key="1">
    <citation type="submission" date="2020-07" db="EMBL/GenBank/DDBJ databases">
        <title>Sequencing the genomes of 1000 actinobacteria strains.</title>
        <authorList>
            <person name="Klenk H.-P."/>
        </authorList>
    </citation>
    <scope>NUCLEOTIDE SEQUENCE [LARGE SCALE GENOMIC DNA]</scope>
    <source>
        <strain evidence="3 4">DSM 42178</strain>
    </source>
</reference>
<comment type="caution">
    <text evidence="3">The sequence shown here is derived from an EMBL/GenBank/DDBJ whole genome shotgun (WGS) entry which is preliminary data.</text>
</comment>
<dbReference type="SUPFAM" id="SSF55729">
    <property type="entry name" value="Acyl-CoA N-acyltransferases (Nat)"/>
    <property type="match status" value="1"/>
</dbReference>
<dbReference type="InterPro" id="IPR016181">
    <property type="entry name" value="Acyl_CoA_acyltransferase"/>
</dbReference>
<evidence type="ECO:0000313" key="3">
    <source>
        <dbReference type="EMBL" id="NYI04442.1"/>
    </source>
</evidence>
<dbReference type="AlphaFoldDB" id="A0A853A1Q2"/>
<evidence type="ECO:0000259" key="2">
    <source>
        <dbReference type="PROSITE" id="PS51186"/>
    </source>
</evidence>
<dbReference type="Pfam" id="PF13302">
    <property type="entry name" value="Acetyltransf_3"/>
    <property type="match status" value="1"/>
</dbReference>
<dbReference type="PANTHER" id="PTHR43441">
    <property type="entry name" value="RIBOSOMAL-PROTEIN-SERINE ACETYLTRANSFERASE"/>
    <property type="match status" value="1"/>
</dbReference>
<dbReference type="GO" id="GO:0005737">
    <property type="term" value="C:cytoplasm"/>
    <property type="evidence" value="ECO:0007669"/>
    <property type="project" value="TreeGrafter"/>
</dbReference>
<organism evidence="3 4">
    <name type="scientific">Allostreptomyces psammosilenae</name>
    <dbReference type="NCBI Taxonomy" id="1892865"/>
    <lineage>
        <taxon>Bacteria</taxon>
        <taxon>Bacillati</taxon>
        <taxon>Actinomycetota</taxon>
        <taxon>Actinomycetes</taxon>
        <taxon>Kitasatosporales</taxon>
        <taxon>Streptomycetaceae</taxon>
        <taxon>Allostreptomyces</taxon>
    </lineage>
</organism>
<dbReference type="InterPro" id="IPR051908">
    <property type="entry name" value="Ribosomal_N-acetyltransferase"/>
</dbReference>
<dbReference type="EMBL" id="JACBZD010000001">
    <property type="protein sequence ID" value="NYI04442.1"/>
    <property type="molecule type" value="Genomic_DNA"/>
</dbReference>
<feature type="region of interest" description="Disordered" evidence="1">
    <location>
        <begin position="1"/>
        <end position="20"/>
    </location>
</feature>
<accession>A0A853A1Q2</accession>
<protein>
    <submittedName>
        <fullName evidence="3">RimJ/RimL family protein N-acetyltransferase</fullName>
    </submittedName>
</protein>
<keyword evidence="4" id="KW-1185">Reference proteome</keyword>
<dbReference type="InterPro" id="IPR000182">
    <property type="entry name" value="GNAT_dom"/>
</dbReference>
<dbReference type="RefSeq" id="WP_179813334.1">
    <property type="nucleotide sequence ID" value="NZ_JACBZD010000001.1"/>
</dbReference>
<proteinExistence type="predicted"/>
<dbReference type="PANTHER" id="PTHR43441:SF6">
    <property type="entry name" value="N-ACETYLTRANSFERASE DOMAIN-CONTAINING PROTEIN"/>
    <property type="match status" value="1"/>
</dbReference>
<dbReference type="GO" id="GO:1990189">
    <property type="term" value="F:protein N-terminal-serine acetyltransferase activity"/>
    <property type="evidence" value="ECO:0007669"/>
    <property type="project" value="TreeGrafter"/>
</dbReference>